<sequence>MPEFLRANVLHTGRWGRALGRRWQRLGRLGRIVHPGNNRVRLLVLLSVALLLIFGIALAASLYPQSAIQPTGGQRNLPPSWRFPLGTDWVGRDLAARTMKGMWLSLRIGALTALVSTAVSVLLAVLATAGPRWLDRFVSWLVDATIGLPQIVLAILIAFAVGGGARGVVLAVGLTLWPPLTRLLRAEILKLKEEPFVAMSRAQGHGSAWVVRHHLLPALTPHIIVGLAIMFPHAILHESTLTFLGFGVEPTTPSLGIILAEGMRYLANGQWWAVLGPIAVLVTLATVLDACGDLLRSLLAPVTRHQ</sequence>
<dbReference type="InterPro" id="IPR000515">
    <property type="entry name" value="MetI-like"/>
</dbReference>
<feature type="domain" description="ABC transmembrane type-1" evidence="8">
    <location>
        <begin position="102"/>
        <end position="292"/>
    </location>
</feature>
<name>A0ABU1ZZC1_9CORY</name>
<feature type="transmembrane region" description="Helical" evidence="7">
    <location>
        <begin position="215"/>
        <end position="236"/>
    </location>
</feature>
<comment type="caution">
    <text evidence="9">The sequence shown here is derived from an EMBL/GenBank/DDBJ whole genome shotgun (WGS) entry which is preliminary data.</text>
</comment>
<feature type="transmembrane region" description="Helical" evidence="7">
    <location>
        <begin position="42"/>
        <end position="63"/>
    </location>
</feature>
<feature type="transmembrane region" description="Helical" evidence="7">
    <location>
        <begin position="271"/>
        <end position="295"/>
    </location>
</feature>
<keyword evidence="5 7" id="KW-1133">Transmembrane helix</keyword>
<evidence type="ECO:0000256" key="2">
    <source>
        <dbReference type="ARBA" id="ARBA00022448"/>
    </source>
</evidence>
<gene>
    <name evidence="9" type="ORF">J2S39_001962</name>
</gene>
<keyword evidence="3" id="KW-1003">Cell membrane</keyword>
<dbReference type="InterPro" id="IPR050366">
    <property type="entry name" value="BP-dependent_transpt_permease"/>
</dbReference>
<proteinExistence type="inferred from homology"/>
<dbReference type="PANTHER" id="PTHR43386">
    <property type="entry name" value="OLIGOPEPTIDE TRANSPORT SYSTEM PERMEASE PROTEIN APPC"/>
    <property type="match status" value="1"/>
</dbReference>
<dbReference type="InterPro" id="IPR035906">
    <property type="entry name" value="MetI-like_sf"/>
</dbReference>
<feature type="transmembrane region" description="Helical" evidence="7">
    <location>
        <begin position="108"/>
        <end position="131"/>
    </location>
</feature>
<keyword evidence="10" id="KW-1185">Reference proteome</keyword>
<evidence type="ECO:0000256" key="7">
    <source>
        <dbReference type="RuleBase" id="RU363032"/>
    </source>
</evidence>
<dbReference type="PANTHER" id="PTHR43386:SF23">
    <property type="entry name" value="ABC TRANSPORTER"/>
    <property type="match status" value="1"/>
</dbReference>
<comment type="similarity">
    <text evidence="7">Belongs to the binding-protein-dependent transport system permease family.</text>
</comment>
<evidence type="ECO:0000256" key="4">
    <source>
        <dbReference type="ARBA" id="ARBA00022692"/>
    </source>
</evidence>
<keyword evidence="2 7" id="KW-0813">Transport</keyword>
<evidence type="ECO:0000259" key="8">
    <source>
        <dbReference type="PROSITE" id="PS50928"/>
    </source>
</evidence>
<evidence type="ECO:0000256" key="3">
    <source>
        <dbReference type="ARBA" id="ARBA00022475"/>
    </source>
</evidence>
<evidence type="ECO:0000256" key="5">
    <source>
        <dbReference type="ARBA" id="ARBA00022989"/>
    </source>
</evidence>
<evidence type="ECO:0000256" key="6">
    <source>
        <dbReference type="ARBA" id="ARBA00023136"/>
    </source>
</evidence>
<dbReference type="CDD" id="cd06261">
    <property type="entry name" value="TM_PBP2"/>
    <property type="match status" value="1"/>
</dbReference>
<dbReference type="RefSeq" id="WP_290195816.1">
    <property type="nucleotide sequence ID" value="NZ_CP047654.1"/>
</dbReference>
<dbReference type="EMBL" id="JAVDXZ010000001">
    <property type="protein sequence ID" value="MDR7330286.1"/>
    <property type="molecule type" value="Genomic_DNA"/>
</dbReference>
<reference evidence="9" key="1">
    <citation type="submission" date="2023-07" db="EMBL/GenBank/DDBJ databases">
        <title>Sequencing the genomes of 1000 actinobacteria strains.</title>
        <authorList>
            <person name="Klenk H.-P."/>
        </authorList>
    </citation>
    <scope>NUCLEOTIDE SEQUENCE</scope>
    <source>
        <strain evidence="9">DSM 107476</strain>
    </source>
</reference>
<comment type="subcellular location">
    <subcellularLocation>
        <location evidence="1 7">Cell membrane</location>
        <topology evidence="1 7">Multi-pass membrane protein</topology>
    </subcellularLocation>
</comment>
<protein>
    <submittedName>
        <fullName evidence="9">Peptide/nickel transport system permease protein</fullName>
    </submittedName>
</protein>
<keyword evidence="6 7" id="KW-0472">Membrane</keyword>
<evidence type="ECO:0000313" key="9">
    <source>
        <dbReference type="EMBL" id="MDR7330286.1"/>
    </source>
</evidence>
<feature type="transmembrane region" description="Helical" evidence="7">
    <location>
        <begin position="151"/>
        <end position="177"/>
    </location>
</feature>
<dbReference type="PROSITE" id="PS50928">
    <property type="entry name" value="ABC_TM1"/>
    <property type="match status" value="1"/>
</dbReference>
<organism evidence="9 10">
    <name type="scientific">Corynebacterium guangdongense</name>
    <dbReference type="NCBI Taxonomy" id="1783348"/>
    <lineage>
        <taxon>Bacteria</taxon>
        <taxon>Bacillati</taxon>
        <taxon>Actinomycetota</taxon>
        <taxon>Actinomycetes</taxon>
        <taxon>Mycobacteriales</taxon>
        <taxon>Corynebacteriaceae</taxon>
        <taxon>Corynebacterium</taxon>
    </lineage>
</organism>
<dbReference type="Proteomes" id="UP001180840">
    <property type="component" value="Unassembled WGS sequence"/>
</dbReference>
<keyword evidence="4 7" id="KW-0812">Transmembrane</keyword>
<evidence type="ECO:0000313" key="10">
    <source>
        <dbReference type="Proteomes" id="UP001180840"/>
    </source>
</evidence>
<dbReference type="Gene3D" id="1.10.3720.10">
    <property type="entry name" value="MetI-like"/>
    <property type="match status" value="1"/>
</dbReference>
<dbReference type="SUPFAM" id="SSF161098">
    <property type="entry name" value="MetI-like"/>
    <property type="match status" value="1"/>
</dbReference>
<evidence type="ECO:0000256" key="1">
    <source>
        <dbReference type="ARBA" id="ARBA00004651"/>
    </source>
</evidence>
<accession>A0ABU1ZZC1</accession>
<dbReference type="Pfam" id="PF00528">
    <property type="entry name" value="BPD_transp_1"/>
    <property type="match status" value="1"/>
</dbReference>